<evidence type="ECO:0000313" key="3">
    <source>
        <dbReference type="Proteomes" id="UP000215902"/>
    </source>
</evidence>
<feature type="compositionally biased region" description="Acidic residues" evidence="1">
    <location>
        <begin position="427"/>
        <end position="438"/>
    </location>
</feature>
<feature type="region of interest" description="Disordered" evidence="1">
    <location>
        <begin position="420"/>
        <end position="479"/>
    </location>
</feature>
<accession>A0A267EGU3</accession>
<organism evidence="2 3">
    <name type="scientific">Macrostomum lignano</name>
    <dbReference type="NCBI Taxonomy" id="282301"/>
    <lineage>
        <taxon>Eukaryota</taxon>
        <taxon>Metazoa</taxon>
        <taxon>Spiralia</taxon>
        <taxon>Lophotrochozoa</taxon>
        <taxon>Platyhelminthes</taxon>
        <taxon>Rhabditophora</taxon>
        <taxon>Macrostomorpha</taxon>
        <taxon>Macrostomida</taxon>
        <taxon>Macrostomidae</taxon>
        <taxon>Macrostomum</taxon>
    </lineage>
</organism>
<feature type="compositionally biased region" description="Basic and acidic residues" evidence="1">
    <location>
        <begin position="449"/>
        <end position="458"/>
    </location>
</feature>
<dbReference type="AlphaFoldDB" id="A0A267EGU3"/>
<protein>
    <submittedName>
        <fullName evidence="2">Uncharacterized protein</fullName>
    </submittedName>
</protein>
<evidence type="ECO:0000256" key="1">
    <source>
        <dbReference type="SAM" id="MobiDB-lite"/>
    </source>
</evidence>
<dbReference type="Proteomes" id="UP000215902">
    <property type="component" value="Unassembled WGS sequence"/>
</dbReference>
<gene>
    <name evidence="2" type="ORF">BOX15_Mlig012672g1</name>
</gene>
<sequence length="602" mass="65179">MLHQHQSLHSDRDSAEAEICPTCGRASVRLLQCGWLVAVKACNRPDCLHPLLGPVRPVTRSYTELSTDSAASTAASKQSPPPADPTAVTCLIASTMNSSTSTVIIGPDDVFVRCKLQLTELPGLASAAAAIRLFCRVTDGDSPLRKHLSVYKRCLRSVRASFRLSTSDSLKSDGGICHFRGLTLDAAMSAAVDRELTILDADLTNELSSLLADCSSLGRRNLLYNCLRKLFRYCARARVCFKQLCTVCFEQNTFRSRCSVLRLTNPANDFDLNQPMKRVLLRPCGSCGAENQRVLISWESSPPALLVESPEGVPSAAAAAAGSKPSCGLLHSTSLSTAPGVEYLPTAMIEQRRRSKPVAEDGADCFDYIAWLFNSDSERWMAMSSESRFASYAEDATPPTTTTNSKILCILYERQPGPVAAAALPDSESDVESVDQNEVDIRNNNNNKSELETSDRSSEPAPTNFNDKTETASISSTAGRSVLSLRHRLESVMQSRRQNPTSSKLLPPGLGSVDDSYVMSRFLDVVATTAAAAASPSDVSFSSRRHSRRHRLRGYLEDNRQRRGVGVGAATSPAAASVAYDEASTKTGSDQASEFDVLNLFL</sequence>
<comment type="caution">
    <text evidence="2">The sequence shown here is derived from an EMBL/GenBank/DDBJ whole genome shotgun (WGS) entry which is preliminary data.</text>
</comment>
<proteinExistence type="predicted"/>
<evidence type="ECO:0000313" key="2">
    <source>
        <dbReference type="EMBL" id="PAA60753.1"/>
    </source>
</evidence>
<dbReference type="EMBL" id="NIVC01002115">
    <property type="protein sequence ID" value="PAA60753.1"/>
    <property type="molecule type" value="Genomic_DNA"/>
</dbReference>
<name>A0A267EGU3_9PLAT</name>
<keyword evidence="3" id="KW-1185">Reference proteome</keyword>
<feature type="compositionally biased region" description="Polar residues" evidence="1">
    <location>
        <begin position="460"/>
        <end position="479"/>
    </location>
</feature>
<reference evidence="2 3" key="1">
    <citation type="submission" date="2017-06" db="EMBL/GenBank/DDBJ databases">
        <title>A platform for efficient transgenesis in Macrostomum lignano, a flatworm model organism for stem cell research.</title>
        <authorList>
            <person name="Berezikov E."/>
        </authorList>
    </citation>
    <scope>NUCLEOTIDE SEQUENCE [LARGE SCALE GENOMIC DNA]</scope>
    <source>
        <strain evidence="2">DV1</strain>
        <tissue evidence="2">Whole organism</tissue>
    </source>
</reference>